<comment type="caution">
    <text evidence="2">The sequence shown here is derived from an EMBL/GenBank/DDBJ whole genome shotgun (WGS) entry which is preliminary data.</text>
</comment>
<organism evidence="2 3">
    <name type="scientific">Flemingia macrophylla</name>
    <dbReference type="NCBI Taxonomy" id="520843"/>
    <lineage>
        <taxon>Eukaryota</taxon>
        <taxon>Viridiplantae</taxon>
        <taxon>Streptophyta</taxon>
        <taxon>Embryophyta</taxon>
        <taxon>Tracheophyta</taxon>
        <taxon>Spermatophyta</taxon>
        <taxon>Magnoliopsida</taxon>
        <taxon>eudicotyledons</taxon>
        <taxon>Gunneridae</taxon>
        <taxon>Pentapetalae</taxon>
        <taxon>rosids</taxon>
        <taxon>fabids</taxon>
        <taxon>Fabales</taxon>
        <taxon>Fabaceae</taxon>
        <taxon>Papilionoideae</taxon>
        <taxon>50 kb inversion clade</taxon>
        <taxon>NPAAA clade</taxon>
        <taxon>indigoferoid/millettioid clade</taxon>
        <taxon>Phaseoleae</taxon>
        <taxon>Flemingia</taxon>
    </lineage>
</organism>
<dbReference type="PANTHER" id="PTHR31549:SF225">
    <property type="entry name" value="DUF247 DOMAIN PROTEIN"/>
    <property type="match status" value="1"/>
</dbReference>
<sequence length="144" mass="16951">MGPDVRCKYEFCSYISYMDSLVDSAEDVKELRLSGVVQNMLSSDEDLANFFNELGHDLPTKMYSGFSRTDSLAFNKKYIFIKQQIEKHYTTKWRTWFAEAYNTYFSTPWAIIAFFAASLLELVNVKLRKFFCQKSNDYTVFVQR</sequence>
<keyword evidence="1" id="KW-1133">Transmembrane helix</keyword>
<evidence type="ECO:0000256" key="1">
    <source>
        <dbReference type="SAM" id="Phobius"/>
    </source>
</evidence>
<evidence type="ECO:0000313" key="2">
    <source>
        <dbReference type="EMBL" id="KAL2324168.1"/>
    </source>
</evidence>
<keyword evidence="1" id="KW-0812">Transmembrane</keyword>
<dbReference type="PANTHER" id="PTHR31549">
    <property type="entry name" value="PROTEIN, PUTATIVE (DUF247)-RELATED-RELATED"/>
    <property type="match status" value="1"/>
</dbReference>
<name>A0ABD1LLE6_9FABA</name>
<keyword evidence="1" id="KW-0472">Membrane</keyword>
<feature type="transmembrane region" description="Helical" evidence="1">
    <location>
        <begin position="104"/>
        <end position="125"/>
    </location>
</feature>
<dbReference type="EMBL" id="JBGMDY010000008">
    <property type="protein sequence ID" value="KAL2324168.1"/>
    <property type="molecule type" value="Genomic_DNA"/>
</dbReference>
<gene>
    <name evidence="2" type="ORF">Fmac_023226</name>
</gene>
<dbReference type="AlphaFoldDB" id="A0ABD1LLE6"/>
<keyword evidence="3" id="KW-1185">Reference proteome</keyword>
<reference evidence="2 3" key="1">
    <citation type="submission" date="2024-08" db="EMBL/GenBank/DDBJ databases">
        <title>Insights into the chromosomal genome structure of Flemingia macrophylla.</title>
        <authorList>
            <person name="Ding Y."/>
            <person name="Zhao Y."/>
            <person name="Bi W."/>
            <person name="Wu M."/>
            <person name="Zhao G."/>
            <person name="Gong Y."/>
            <person name="Li W."/>
            <person name="Zhang P."/>
        </authorList>
    </citation>
    <scope>NUCLEOTIDE SEQUENCE [LARGE SCALE GENOMIC DNA]</scope>
    <source>
        <strain evidence="2">DYQJB</strain>
        <tissue evidence="2">Leaf</tissue>
    </source>
</reference>
<dbReference type="InterPro" id="IPR004158">
    <property type="entry name" value="DUF247_pln"/>
</dbReference>
<protein>
    <recommendedName>
        <fullName evidence="4">Anoctamin</fullName>
    </recommendedName>
</protein>
<dbReference type="Pfam" id="PF03140">
    <property type="entry name" value="DUF247"/>
    <property type="match status" value="1"/>
</dbReference>
<evidence type="ECO:0008006" key="4">
    <source>
        <dbReference type="Google" id="ProtNLM"/>
    </source>
</evidence>
<proteinExistence type="predicted"/>
<accession>A0ABD1LLE6</accession>
<dbReference type="Proteomes" id="UP001603857">
    <property type="component" value="Unassembled WGS sequence"/>
</dbReference>
<evidence type="ECO:0000313" key="3">
    <source>
        <dbReference type="Proteomes" id="UP001603857"/>
    </source>
</evidence>